<dbReference type="PANTHER" id="PTHR43671:SF98">
    <property type="entry name" value="SERINE_THREONINE-PROTEIN KINASE NEK11"/>
    <property type="match status" value="1"/>
</dbReference>
<dbReference type="Pfam" id="PF00069">
    <property type="entry name" value="Pkinase"/>
    <property type="match status" value="1"/>
</dbReference>
<keyword evidence="5" id="KW-0418">Kinase</keyword>
<dbReference type="InterPro" id="IPR000719">
    <property type="entry name" value="Prot_kinase_dom"/>
</dbReference>
<organism evidence="12 13">
    <name type="scientific">Fusarium solani</name>
    <name type="common">Filamentous fungus</name>
    <dbReference type="NCBI Taxonomy" id="169388"/>
    <lineage>
        <taxon>Eukaryota</taxon>
        <taxon>Fungi</taxon>
        <taxon>Dikarya</taxon>
        <taxon>Ascomycota</taxon>
        <taxon>Pezizomycotina</taxon>
        <taxon>Sordariomycetes</taxon>
        <taxon>Hypocreomycetidae</taxon>
        <taxon>Hypocreales</taxon>
        <taxon>Nectriaceae</taxon>
        <taxon>Fusarium</taxon>
        <taxon>Fusarium solani species complex</taxon>
    </lineage>
</organism>
<proteinExistence type="predicted"/>
<evidence type="ECO:0000256" key="10">
    <source>
        <dbReference type="SAM" id="Phobius"/>
    </source>
</evidence>
<feature type="compositionally biased region" description="Basic and acidic residues" evidence="9">
    <location>
        <begin position="37"/>
        <end position="48"/>
    </location>
</feature>
<evidence type="ECO:0000256" key="7">
    <source>
        <dbReference type="ARBA" id="ARBA00047899"/>
    </source>
</evidence>
<comment type="catalytic activity">
    <reaction evidence="8">
        <text>L-seryl-[protein] + ATP = O-phospho-L-seryl-[protein] + ADP + H(+)</text>
        <dbReference type="Rhea" id="RHEA:17989"/>
        <dbReference type="Rhea" id="RHEA-COMP:9863"/>
        <dbReference type="Rhea" id="RHEA-COMP:11604"/>
        <dbReference type="ChEBI" id="CHEBI:15378"/>
        <dbReference type="ChEBI" id="CHEBI:29999"/>
        <dbReference type="ChEBI" id="CHEBI:30616"/>
        <dbReference type="ChEBI" id="CHEBI:83421"/>
        <dbReference type="ChEBI" id="CHEBI:456216"/>
        <dbReference type="EC" id="2.7.11.1"/>
    </reaction>
</comment>
<feature type="transmembrane region" description="Helical" evidence="10">
    <location>
        <begin position="796"/>
        <end position="813"/>
    </location>
</feature>
<dbReference type="GO" id="GO:0005634">
    <property type="term" value="C:nucleus"/>
    <property type="evidence" value="ECO:0007669"/>
    <property type="project" value="TreeGrafter"/>
</dbReference>
<feature type="transmembrane region" description="Helical" evidence="10">
    <location>
        <begin position="765"/>
        <end position="784"/>
    </location>
</feature>
<comment type="catalytic activity">
    <reaction evidence="7">
        <text>L-threonyl-[protein] + ATP = O-phospho-L-threonyl-[protein] + ADP + H(+)</text>
        <dbReference type="Rhea" id="RHEA:46608"/>
        <dbReference type="Rhea" id="RHEA-COMP:11060"/>
        <dbReference type="Rhea" id="RHEA-COMP:11605"/>
        <dbReference type="ChEBI" id="CHEBI:15378"/>
        <dbReference type="ChEBI" id="CHEBI:30013"/>
        <dbReference type="ChEBI" id="CHEBI:30616"/>
        <dbReference type="ChEBI" id="CHEBI:61977"/>
        <dbReference type="ChEBI" id="CHEBI:456216"/>
        <dbReference type="EC" id="2.7.11.1"/>
    </reaction>
</comment>
<dbReference type="GO" id="GO:0005524">
    <property type="term" value="F:ATP binding"/>
    <property type="evidence" value="ECO:0007669"/>
    <property type="project" value="UniProtKB-KW"/>
</dbReference>
<name>A0A9P9HED0_FUSSL</name>
<dbReference type="InterPro" id="IPR011009">
    <property type="entry name" value="Kinase-like_dom_sf"/>
</dbReference>
<dbReference type="SUPFAM" id="SSF56112">
    <property type="entry name" value="Protein kinase-like (PK-like)"/>
    <property type="match status" value="1"/>
</dbReference>
<evidence type="ECO:0000256" key="9">
    <source>
        <dbReference type="SAM" id="MobiDB-lite"/>
    </source>
</evidence>
<gene>
    <name evidence="12" type="ORF">B0J15DRAFT_396747</name>
</gene>
<keyword evidence="4" id="KW-0547">Nucleotide-binding</keyword>
<protein>
    <recommendedName>
        <fullName evidence="1">non-specific serine/threonine protein kinase</fullName>
        <ecNumber evidence="1">2.7.11.1</ecNumber>
    </recommendedName>
</protein>
<dbReference type="Proteomes" id="UP000736672">
    <property type="component" value="Unassembled WGS sequence"/>
</dbReference>
<keyword evidence="10" id="KW-0812">Transmembrane</keyword>
<dbReference type="InterPro" id="IPR008271">
    <property type="entry name" value="Ser/Thr_kinase_AS"/>
</dbReference>
<evidence type="ECO:0000259" key="11">
    <source>
        <dbReference type="PROSITE" id="PS50011"/>
    </source>
</evidence>
<keyword evidence="13" id="KW-1185">Reference proteome</keyword>
<dbReference type="InterPro" id="IPR050660">
    <property type="entry name" value="NEK_Ser/Thr_kinase"/>
</dbReference>
<feature type="domain" description="Protein kinase" evidence="11">
    <location>
        <begin position="137"/>
        <end position="456"/>
    </location>
</feature>
<dbReference type="EMBL" id="JAGTJS010000010">
    <property type="protein sequence ID" value="KAH7254889.1"/>
    <property type="molecule type" value="Genomic_DNA"/>
</dbReference>
<evidence type="ECO:0000256" key="3">
    <source>
        <dbReference type="ARBA" id="ARBA00022679"/>
    </source>
</evidence>
<dbReference type="PROSITE" id="PS00108">
    <property type="entry name" value="PROTEIN_KINASE_ST"/>
    <property type="match status" value="1"/>
</dbReference>
<keyword evidence="10" id="KW-0472">Membrane</keyword>
<accession>A0A9P9HED0</accession>
<keyword evidence="6" id="KW-0067">ATP-binding</keyword>
<dbReference type="PROSITE" id="PS50011">
    <property type="entry name" value="PROTEIN_KINASE_DOM"/>
    <property type="match status" value="1"/>
</dbReference>
<comment type="caution">
    <text evidence="12">The sequence shown here is derived from an EMBL/GenBank/DDBJ whole genome shotgun (WGS) entry which is preliminary data.</text>
</comment>
<dbReference type="AlphaFoldDB" id="A0A9P9HED0"/>
<evidence type="ECO:0000256" key="8">
    <source>
        <dbReference type="ARBA" id="ARBA00048679"/>
    </source>
</evidence>
<feature type="compositionally biased region" description="Low complexity" evidence="9">
    <location>
        <begin position="550"/>
        <end position="568"/>
    </location>
</feature>
<keyword evidence="3" id="KW-0808">Transferase</keyword>
<evidence type="ECO:0000256" key="4">
    <source>
        <dbReference type="ARBA" id="ARBA00022741"/>
    </source>
</evidence>
<reference evidence="12" key="1">
    <citation type="journal article" date="2021" name="Nat. Commun.">
        <title>Genetic determinants of endophytism in the Arabidopsis root mycobiome.</title>
        <authorList>
            <person name="Mesny F."/>
            <person name="Miyauchi S."/>
            <person name="Thiergart T."/>
            <person name="Pickel B."/>
            <person name="Atanasova L."/>
            <person name="Karlsson M."/>
            <person name="Huettel B."/>
            <person name="Barry K.W."/>
            <person name="Haridas S."/>
            <person name="Chen C."/>
            <person name="Bauer D."/>
            <person name="Andreopoulos W."/>
            <person name="Pangilinan J."/>
            <person name="LaButti K."/>
            <person name="Riley R."/>
            <person name="Lipzen A."/>
            <person name="Clum A."/>
            <person name="Drula E."/>
            <person name="Henrissat B."/>
            <person name="Kohler A."/>
            <person name="Grigoriev I.V."/>
            <person name="Martin F.M."/>
            <person name="Hacquard S."/>
        </authorList>
    </citation>
    <scope>NUCLEOTIDE SEQUENCE</scope>
    <source>
        <strain evidence="12">FSSC 5 MPI-SDFR-AT-0091</strain>
    </source>
</reference>
<evidence type="ECO:0000256" key="2">
    <source>
        <dbReference type="ARBA" id="ARBA00022527"/>
    </source>
</evidence>
<evidence type="ECO:0000256" key="1">
    <source>
        <dbReference type="ARBA" id="ARBA00012513"/>
    </source>
</evidence>
<dbReference type="PANTHER" id="PTHR43671">
    <property type="entry name" value="SERINE/THREONINE-PROTEIN KINASE NEK"/>
    <property type="match status" value="1"/>
</dbReference>
<evidence type="ECO:0000313" key="12">
    <source>
        <dbReference type="EMBL" id="KAH7254889.1"/>
    </source>
</evidence>
<dbReference type="Gene3D" id="1.10.510.10">
    <property type="entry name" value="Transferase(Phosphotransferase) domain 1"/>
    <property type="match status" value="1"/>
</dbReference>
<feature type="region of interest" description="Disordered" evidence="9">
    <location>
        <begin position="26"/>
        <end position="68"/>
    </location>
</feature>
<evidence type="ECO:0000256" key="5">
    <source>
        <dbReference type="ARBA" id="ARBA00022777"/>
    </source>
</evidence>
<feature type="region of interest" description="Disordered" evidence="9">
    <location>
        <begin position="324"/>
        <end position="346"/>
    </location>
</feature>
<evidence type="ECO:0000313" key="13">
    <source>
        <dbReference type="Proteomes" id="UP000736672"/>
    </source>
</evidence>
<dbReference type="SMART" id="SM00220">
    <property type="entry name" value="S_TKc"/>
    <property type="match status" value="1"/>
</dbReference>
<dbReference type="OrthoDB" id="248923at2759"/>
<keyword evidence="2" id="KW-0723">Serine/threonine-protein kinase</keyword>
<dbReference type="GO" id="GO:0004674">
    <property type="term" value="F:protein serine/threonine kinase activity"/>
    <property type="evidence" value="ECO:0007669"/>
    <property type="project" value="UniProtKB-KW"/>
</dbReference>
<dbReference type="EC" id="2.7.11.1" evidence="1"/>
<evidence type="ECO:0000256" key="6">
    <source>
        <dbReference type="ARBA" id="ARBA00022840"/>
    </source>
</evidence>
<sequence>MDYFHDHPRSPTPKWPIKHPWAQELAISPVEADIEDESKTFRRPHEPLQDQPTTPAPGSANNPPRVQQPAISPVEADISDEYKDKETLEIPAELDTPDVNEIPLFQPDSQEIALVDLNMGLKSAKQGYLKLERFDKYKEGDKIRNGLYSVPREVGETYTMFDVTGRIRWSVDRPDQPDQPREERGVQKYQSLELVKNLDHPHVVETLSVFRCEENGSQYLNFLFPLALGNLSQLFLGRYDKDVGLQTRAQKSLWGQFAGLSSAVAYLHSSIQVAHRDIKPSNIFIHEDPEPGGTLMLKLTGFGLSTDLRKEFIWKAGSVAQPYDSPGFRRPSPDIQSRTPSSERLHAPSATEMLADDIWKLGYVFIEMLAFLVCGGSEGVVDFRDSIRTDGGNVFSDRPNNTRFDRGAKVKIHVINWLDVMARKDMRAKHLEPILAGMLAKSAQRPTIEEVCQALYDDGSRLARFTPADQTSPLSQVEIVQFRIQEWFGRPIDWGLFPNPRPNLRPDEFLMTWEWQGSELCMPLSRDELRSYKPVCLPRITNSHPLLPVTNQQSNSSNPSPTNMSSNTVGQPGGISGQSPLGNIALAGGTVQSSTATPAPGPSRDIYWCVEKTFTEPTENHLFPILNSESLVDDEELYRHVNKAINSARGWLGWLFSWKRCTEVEFIQFCIVRRDDSEVDPMKTGLLPPSTAQGYTHAVPQPHDVQMRAARKQMVCGLMYPSKGKGEKTIISMLPKKLNPPPLVKEMGQIGWGLHAKMGFSQRRLLYWMIFCLVFNFIFVALWLVNVNSTDLQNAFVPAIILTAALTFSLALIQI</sequence>
<keyword evidence="10" id="KW-1133">Transmembrane helix</keyword>
<feature type="region of interest" description="Disordered" evidence="9">
    <location>
        <begin position="546"/>
        <end position="582"/>
    </location>
</feature>